<organism evidence="1 2">
    <name type="scientific">Chondrus crispus</name>
    <name type="common">Carrageen Irish moss</name>
    <name type="synonym">Polymorpha crispa</name>
    <dbReference type="NCBI Taxonomy" id="2769"/>
    <lineage>
        <taxon>Eukaryota</taxon>
        <taxon>Rhodophyta</taxon>
        <taxon>Florideophyceae</taxon>
        <taxon>Rhodymeniophycidae</taxon>
        <taxon>Gigartinales</taxon>
        <taxon>Gigartinaceae</taxon>
        <taxon>Chondrus</taxon>
    </lineage>
</organism>
<dbReference type="InterPro" id="IPR006597">
    <property type="entry name" value="Sel1-like"/>
</dbReference>
<dbReference type="Pfam" id="PF08238">
    <property type="entry name" value="Sel1"/>
    <property type="match status" value="2"/>
</dbReference>
<evidence type="ECO:0000313" key="1">
    <source>
        <dbReference type="EMBL" id="CDF33068.1"/>
    </source>
</evidence>
<protein>
    <submittedName>
        <fullName evidence="1">Sel1-repeat containing protein</fullName>
    </submittedName>
</protein>
<dbReference type="RefSeq" id="XP_005712871.1">
    <property type="nucleotide sequence ID" value="XM_005712814.1"/>
</dbReference>
<dbReference type="SUPFAM" id="SSF81901">
    <property type="entry name" value="HCP-like"/>
    <property type="match status" value="1"/>
</dbReference>
<dbReference type="Proteomes" id="UP000012073">
    <property type="component" value="Unassembled WGS sequence"/>
</dbReference>
<dbReference type="KEGG" id="ccp:CHC_T00009378001"/>
<dbReference type="GeneID" id="17320583"/>
<proteinExistence type="predicted"/>
<dbReference type="SMART" id="SM00671">
    <property type="entry name" value="SEL1"/>
    <property type="match status" value="1"/>
</dbReference>
<dbReference type="OrthoDB" id="4569at2759"/>
<dbReference type="InterPro" id="IPR011990">
    <property type="entry name" value="TPR-like_helical_dom_sf"/>
</dbReference>
<reference evidence="2" key="1">
    <citation type="journal article" date="2013" name="Proc. Natl. Acad. Sci. U.S.A.">
        <title>Genome structure and metabolic features in the red seaweed Chondrus crispus shed light on evolution of the Archaeplastida.</title>
        <authorList>
            <person name="Collen J."/>
            <person name="Porcel B."/>
            <person name="Carre W."/>
            <person name="Ball S.G."/>
            <person name="Chaparro C."/>
            <person name="Tonon T."/>
            <person name="Barbeyron T."/>
            <person name="Michel G."/>
            <person name="Noel B."/>
            <person name="Valentin K."/>
            <person name="Elias M."/>
            <person name="Artiguenave F."/>
            <person name="Arun A."/>
            <person name="Aury J.M."/>
            <person name="Barbosa-Neto J.F."/>
            <person name="Bothwell J.H."/>
            <person name="Bouget F.Y."/>
            <person name="Brillet L."/>
            <person name="Cabello-Hurtado F."/>
            <person name="Capella-Gutierrez S."/>
            <person name="Charrier B."/>
            <person name="Cladiere L."/>
            <person name="Cock J.M."/>
            <person name="Coelho S.M."/>
            <person name="Colleoni C."/>
            <person name="Czjzek M."/>
            <person name="Da Silva C."/>
            <person name="Delage L."/>
            <person name="Denoeud F."/>
            <person name="Deschamps P."/>
            <person name="Dittami S.M."/>
            <person name="Gabaldon T."/>
            <person name="Gachon C.M."/>
            <person name="Groisillier A."/>
            <person name="Herve C."/>
            <person name="Jabbari K."/>
            <person name="Katinka M."/>
            <person name="Kloareg B."/>
            <person name="Kowalczyk N."/>
            <person name="Labadie K."/>
            <person name="Leblanc C."/>
            <person name="Lopez P.J."/>
            <person name="McLachlan D.H."/>
            <person name="Meslet-Cladiere L."/>
            <person name="Moustafa A."/>
            <person name="Nehr Z."/>
            <person name="Nyvall Collen P."/>
            <person name="Panaud O."/>
            <person name="Partensky F."/>
            <person name="Poulain J."/>
            <person name="Rensing S.A."/>
            <person name="Rousvoal S."/>
            <person name="Samson G."/>
            <person name="Symeonidi A."/>
            <person name="Weissenbach J."/>
            <person name="Zambounis A."/>
            <person name="Wincker P."/>
            <person name="Boyen C."/>
        </authorList>
    </citation>
    <scope>NUCLEOTIDE SEQUENCE [LARGE SCALE GENOMIC DNA]</scope>
    <source>
        <strain evidence="2">cv. Stackhouse</strain>
    </source>
</reference>
<dbReference type="EMBL" id="HG001632">
    <property type="protein sequence ID" value="CDF33068.1"/>
    <property type="molecule type" value="Genomic_DNA"/>
</dbReference>
<accession>R7Q5G4</accession>
<gene>
    <name evidence="1" type="ORF">CHC_T00009378001</name>
</gene>
<sequence length="130" mass="14780">MTLRDGAEGVERNAVRAVELFEMDIKERKQSKSMVCLGNMMRDGADGVARDTDRAIQLYEMAVEKDNNAEAVAQLAALQRDRSDGSTRPRFRVIFSFLLFACFFMQKLRNFMILHEERTLDNDGDGLQGP</sequence>
<name>R7Q5G4_CHOCR</name>
<dbReference type="AlphaFoldDB" id="R7Q5G4"/>
<dbReference type="PhylomeDB" id="R7Q5G4"/>
<dbReference type="Gramene" id="CDF33068">
    <property type="protein sequence ID" value="CDF33068"/>
    <property type="gene ID" value="CHC_T00009378001"/>
</dbReference>
<keyword evidence="2" id="KW-1185">Reference proteome</keyword>
<evidence type="ECO:0000313" key="2">
    <source>
        <dbReference type="Proteomes" id="UP000012073"/>
    </source>
</evidence>
<dbReference type="Gene3D" id="1.25.40.10">
    <property type="entry name" value="Tetratricopeptide repeat domain"/>
    <property type="match status" value="1"/>
</dbReference>